<evidence type="ECO:0000313" key="1">
    <source>
        <dbReference type="EMBL" id="KAK7407243.1"/>
    </source>
</evidence>
<accession>A0AAN9XTC6</accession>
<sequence>MIGMIVSAYVLPTVLSLIGASHRLASPASENLVLLFLLIKLLNHLGLLIIKNDEVLIGNVEAEEVVDGGFGVIDVLINHKHHIVRVLVPHVQHTIHLQRQARVSLPEINSYNRCNVVVDSMVGNVVSTLHSKGRGKEWKEACTT</sequence>
<keyword evidence="2" id="KW-1185">Reference proteome</keyword>
<dbReference type="Proteomes" id="UP001386955">
    <property type="component" value="Unassembled WGS sequence"/>
</dbReference>
<protein>
    <submittedName>
        <fullName evidence="1">Uncharacterized protein</fullName>
    </submittedName>
</protein>
<dbReference type="EMBL" id="JAYMYS010000002">
    <property type="protein sequence ID" value="KAK7407243.1"/>
    <property type="molecule type" value="Genomic_DNA"/>
</dbReference>
<evidence type="ECO:0000313" key="2">
    <source>
        <dbReference type="Proteomes" id="UP001386955"/>
    </source>
</evidence>
<proteinExistence type="predicted"/>
<dbReference type="AlphaFoldDB" id="A0AAN9XTC6"/>
<organism evidence="1 2">
    <name type="scientific">Psophocarpus tetragonolobus</name>
    <name type="common">Winged bean</name>
    <name type="synonym">Dolichos tetragonolobus</name>
    <dbReference type="NCBI Taxonomy" id="3891"/>
    <lineage>
        <taxon>Eukaryota</taxon>
        <taxon>Viridiplantae</taxon>
        <taxon>Streptophyta</taxon>
        <taxon>Embryophyta</taxon>
        <taxon>Tracheophyta</taxon>
        <taxon>Spermatophyta</taxon>
        <taxon>Magnoliopsida</taxon>
        <taxon>eudicotyledons</taxon>
        <taxon>Gunneridae</taxon>
        <taxon>Pentapetalae</taxon>
        <taxon>rosids</taxon>
        <taxon>fabids</taxon>
        <taxon>Fabales</taxon>
        <taxon>Fabaceae</taxon>
        <taxon>Papilionoideae</taxon>
        <taxon>50 kb inversion clade</taxon>
        <taxon>NPAAA clade</taxon>
        <taxon>indigoferoid/millettioid clade</taxon>
        <taxon>Phaseoleae</taxon>
        <taxon>Psophocarpus</taxon>
    </lineage>
</organism>
<name>A0AAN9XTC6_PSOTE</name>
<gene>
    <name evidence="1" type="ORF">VNO78_08982</name>
</gene>
<reference evidence="1 2" key="1">
    <citation type="submission" date="2024-01" db="EMBL/GenBank/DDBJ databases">
        <title>The genomes of 5 underutilized Papilionoideae crops provide insights into root nodulation and disease resistanc.</title>
        <authorList>
            <person name="Jiang F."/>
        </authorList>
    </citation>
    <scope>NUCLEOTIDE SEQUENCE [LARGE SCALE GENOMIC DNA]</scope>
    <source>
        <strain evidence="1">DUOXIRENSHENG_FW03</strain>
        <tissue evidence="1">Leaves</tissue>
    </source>
</reference>
<comment type="caution">
    <text evidence="1">The sequence shown here is derived from an EMBL/GenBank/DDBJ whole genome shotgun (WGS) entry which is preliminary data.</text>
</comment>